<keyword evidence="3" id="KW-1185">Reference proteome</keyword>
<reference evidence="2" key="1">
    <citation type="journal article" date="2023" name="Mol. Phylogenet. Evol.">
        <title>Genome-scale phylogeny and comparative genomics of the fungal order Sordariales.</title>
        <authorList>
            <person name="Hensen N."/>
            <person name="Bonometti L."/>
            <person name="Westerberg I."/>
            <person name="Brannstrom I.O."/>
            <person name="Guillou S."/>
            <person name="Cros-Aarteil S."/>
            <person name="Calhoun S."/>
            <person name="Haridas S."/>
            <person name="Kuo A."/>
            <person name="Mondo S."/>
            <person name="Pangilinan J."/>
            <person name="Riley R."/>
            <person name="LaButti K."/>
            <person name="Andreopoulos B."/>
            <person name="Lipzen A."/>
            <person name="Chen C."/>
            <person name="Yan M."/>
            <person name="Daum C."/>
            <person name="Ng V."/>
            <person name="Clum A."/>
            <person name="Steindorff A."/>
            <person name="Ohm R.A."/>
            <person name="Martin F."/>
            <person name="Silar P."/>
            <person name="Natvig D.O."/>
            <person name="Lalanne C."/>
            <person name="Gautier V."/>
            <person name="Ament-Velasquez S.L."/>
            <person name="Kruys A."/>
            <person name="Hutchinson M.I."/>
            <person name="Powell A.J."/>
            <person name="Barry K."/>
            <person name="Miller A.N."/>
            <person name="Grigoriev I.V."/>
            <person name="Debuchy R."/>
            <person name="Gladieux P."/>
            <person name="Hiltunen Thoren M."/>
            <person name="Johannesson H."/>
        </authorList>
    </citation>
    <scope>NUCLEOTIDE SEQUENCE</scope>
    <source>
        <strain evidence="2">CBS 757.83</strain>
    </source>
</reference>
<dbReference type="Proteomes" id="UP001305647">
    <property type="component" value="Unassembled WGS sequence"/>
</dbReference>
<evidence type="ECO:0000313" key="3">
    <source>
        <dbReference type="Proteomes" id="UP001305647"/>
    </source>
</evidence>
<dbReference type="AlphaFoldDB" id="A0AAN6T091"/>
<sequence>MKVGKVKNCSTRSHVCRNHTRTCCLPIAERNTARVWGALPLLIGTNAHQPNTRLRITPVQETGSQWPGWFSPAPAASDQVRPAVPCHITPTAALVLRKARHPRRCPLKPQSLGGHAAWQAGFGAATGDCCCLPTVHDSCAASGDLMSVASLAGLVRRRRAKARLEGGSGADWPVSCPERLSCQGSAPPRSTAIRKPQEDGLPFFQPRPRWPRCGWTGRCELASIEREHTTRLMAVALEN</sequence>
<name>A0AAN6T091_9PEZI</name>
<organism evidence="2 3">
    <name type="scientific">Parathielavia hyrcaniae</name>
    <dbReference type="NCBI Taxonomy" id="113614"/>
    <lineage>
        <taxon>Eukaryota</taxon>
        <taxon>Fungi</taxon>
        <taxon>Dikarya</taxon>
        <taxon>Ascomycota</taxon>
        <taxon>Pezizomycotina</taxon>
        <taxon>Sordariomycetes</taxon>
        <taxon>Sordariomycetidae</taxon>
        <taxon>Sordariales</taxon>
        <taxon>Chaetomiaceae</taxon>
        <taxon>Parathielavia</taxon>
    </lineage>
</organism>
<gene>
    <name evidence="2" type="ORF">N658DRAFT_168962</name>
</gene>
<accession>A0AAN6T091</accession>
<dbReference type="EMBL" id="MU863650">
    <property type="protein sequence ID" value="KAK4099357.1"/>
    <property type="molecule type" value="Genomic_DNA"/>
</dbReference>
<feature type="region of interest" description="Disordered" evidence="1">
    <location>
        <begin position="181"/>
        <end position="204"/>
    </location>
</feature>
<reference evidence="2" key="2">
    <citation type="submission" date="2023-05" db="EMBL/GenBank/DDBJ databases">
        <authorList>
            <consortium name="Lawrence Berkeley National Laboratory"/>
            <person name="Steindorff A."/>
            <person name="Hensen N."/>
            <person name="Bonometti L."/>
            <person name="Westerberg I."/>
            <person name="Brannstrom I.O."/>
            <person name="Guillou S."/>
            <person name="Cros-Aarteil S."/>
            <person name="Calhoun S."/>
            <person name="Haridas S."/>
            <person name="Kuo A."/>
            <person name="Mondo S."/>
            <person name="Pangilinan J."/>
            <person name="Riley R."/>
            <person name="Labutti K."/>
            <person name="Andreopoulos B."/>
            <person name="Lipzen A."/>
            <person name="Chen C."/>
            <person name="Yanf M."/>
            <person name="Daum C."/>
            <person name="Ng V."/>
            <person name="Clum A."/>
            <person name="Ohm R."/>
            <person name="Martin F."/>
            <person name="Silar P."/>
            <person name="Natvig D."/>
            <person name="Lalanne C."/>
            <person name="Gautier V."/>
            <person name="Ament-Velasquez S.L."/>
            <person name="Kruys A."/>
            <person name="Hutchinson M.I."/>
            <person name="Powell A.J."/>
            <person name="Barry K."/>
            <person name="Miller A.N."/>
            <person name="Grigoriev I.V."/>
            <person name="Debuchy R."/>
            <person name="Gladieux P."/>
            <person name="Thoren M.H."/>
            <person name="Johannesson H."/>
        </authorList>
    </citation>
    <scope>NUCLEOTIDE SEQUENCE</scope>
    <source>
        <strain evidence="2">CBS 757.83</strain>
    </source>
</reference>
<evidence type="ECO:0000313" key="2">
    <source>
        <dbReference type="EMBL" id="KAK4099357.1"/>
    </source>
</evidence>
<protein>
    <submittedName>
        <fullName evidence="2">Uncharacterized protein</fullName>
    </submittedName>
</protein>
<comment type="caution">
    <text evidence="2">The sequence shown here is derived from an EMBL/GenBank/DDBJ whole genome shotgun (WGS) entry which is preliminary data.</text>
</comment>
<evidence type="ECO:0000256" key="1">
    <source>
        <dbReference type="SAM" id="MobiDB-lite"/>
    </source>
</evidence>
<proteinExistence type="predicted"/>